<dbReference type="AlphaFoldDB" id="A0AAN5D1F8"/>
<evidence type="ECO:0000313" key="1">
    <source>
        <dbReference type="EMBL" id="GMR53874.1"/>
    </source>
</evidence>
<keyword evidence="2" id="KW-1185">Reference proteome</keyword>
<sequence length="195" mass="23137">CRYESSAPFDACHSLSSLLFPIFPYQFHHQHQWFLSSSYSVQSHYIRMVEITHESSLSHDILDLLFSHHIQFGQFDGHIYLLSSLLQFECSFVHFSKCSFSQFLRRFNVHVIQLPASTSRRSTDQTFVALRFTVHSEIKDQSNRAQTLLRIHVVFHQVVHSKRCNYLTKIECLMLQYYLNRMLLCRYCTFQSTID</sequence>
<dbReference type="Proteomes" id="UP001328107">
    <property type="component" value="Unassembled WGS sequence"/>
</dbReference>
<gene>
    <name evidence="1" type="ORF">PMAYCL1PPCAC_24069</name>
</gene>
<comment type="caution">
    <text evidence="1">The sequence shown here is derived from an EMBL/GenBank/DDBJ whole genome shotgun (WGS) entry which is preliminary data.</text>
</comment>
<organism evidence="1 2">
    <name type="scientific">Pristionchus mayeri</name>
    <dbReference type="NCBI Taxonomy" id="1317129"/>
    <lineage>
        <taxon>Eukaryota</taxon>
        <taxon>Metazoa</taxon>
        <taxon>Ecdysozoa</taxon>
        <taxon>Nematoda</taxon>
        <taxon>Chromadorea</taxon>
        <taxon>Rhabditida</taxon>
        <taxon>Rhabditina</taxon>
        <taxon>Diplogasteromorpha</taxon>
        <taxon>Diplogasteroidea</taxon>
        <taxon>Neodiplogasteridae</taxon>
        <taxon>Pristionchus</taxon>
    </lineage>
</organism>
<dbReference type="EMBL" id="BTRK01000005">
    <property type="protein sequence ID" value="GMR53874.1"/>
    <property type="molecule type" value="Genomic_DNA"/>
</dbReference>
<accession>A0AAN5D1F8</accession>
<reference evidence="2" key="1">
    <citation type="submission" date="2022-10" db="EMBL/GenBank/DDBJ databases">
        <title>Genome assembly of Pristionchus species.</title>
        <authorList>
            <person name="Yoshida K."/>
            <person name="Sommer R.J."/>
        </authorList>
    </citation>
    <scope>NUCLEOTIDE SEQUENCE [LARGE SCALE GENOMIC DNA]</scope>
    <source>
        <strain evidence="2">RS5460</strain>
    </source>
</reference>
<evidence type="ECO:0000313" key="2">
    <source>
        <dbReference type="Proteomes" id="UP001328107"/>
    </source>
</evidence>
<feature type="non-terminal residue" evidence="1">
    <location>
        <position position="1"/>
    </location>
</feature>
<protein>
    <submittedName>
        <fullName evidence="1">Uncharacterized protein</fullName>
    </submittedName>
</protein>
<name>A0AAN5D1F8_9BILA</name>
<proteinExistence type="predicted"/>